<protein>
    <submittedName>
        <fullName evidence="2">Uncharacterized protein</fullName>
    </submittedName>
</protein>
<gene>
    <name evidence="2" type="ordered locus">Sthe_0024</name>
</gene>
<name>D1C5E7_SPHTD</name>
<dbReference type="AlphaFoldDB" id="D1C5E7"/>
<dbReference type="KEGG" id="sti:Sthe_0024"/>
<evidence type="ECO:0000313" key="2">
    <source>
        <dbReference type="EMBL" id="ACZ37463.1"/>
    </source>
</evidence>
<dbReference type="STRING" id="479434.Sthe_0024"/>
<dbReference type="EMBL" id="CP001823">
    <property type="protein sequence ID" value="ACZ37463.1"/>
    <property type="molecule type" value="Genomic_DNA"/>
</dbReference>
<dbReference type="Proteomes" id="UP000002027">
    <property type="component" value="Chromosome 1"/>
</dbReference>
<keyword evidence="3" id="KW-1185">Reference proteome</keyword>
<feature type="compositionally biased region" description="Basic and acidic residues" evidence="1">
    <location>
        <begin position="1"/>
        <end position="28"/>
    </location>
</feature>
<sequence>MERPDDVVERPPESESPEHTEPGKHSEQGADGTEGFDLERIRELILAAHPDVVPDMIKGTTFDELMESIEPARAAYARIAESIRSQPSNAPGIPAGQPGRQPSPAHVERLSASAKIAEGLRRRRG</sequence>
<evidence type="ECO:0000256" key="1">
    <source>
        <dbReference type="SAM" id="MobiDB-lite"/>
    </source>
</evidence>
<evidence type="ECO:0000313" key="3">
    <source>
        <dbReference type="Proteomes" id="UP000002027"/>
    </source>
</evidence>
<organism evidence="2 3">
    <name type="scientific">Sphaerobacter thermophilus (strain ATCC 49802 / DSM 20745 / KCCM 41009 / NCIMB 13125 / S 6022)</name>
    <dbReference type="NCBI Taxonomy" id="479434"/>
    <lineage>
        <taxon>Bacteria</taxon>
        <taxon>Pseudomonadati</taxon>
        <taxon>Thermomicrobiota</taxon>
        <taxon>Thermomicrobia</taxon>
        <taxon>Sphaerobacterales</taxon>
        <taxon>Sphaerobacterineae</taxon>
        <taxon>Sphaerobacteraceae</taxon>
        <taxon>Sphaerobacter</taxon>
    </lineage>
</organism>
<proteinExistence type="predicted"/>
<dbReference type="InParanoid" id="D1C5E7"/>
<dbReference type="eggNOG" id="ENOG502ZF7N">
    <property type="taxonomic scope" value="Bacteria"/>
</dbReference>
<dbReference type="RefSeq" id="WP_012870512.1">
    <property type="nucleotide sequence ID" value="NC_013523.1"/>
</dbReference>
<dbReference type="HOGENOM" id="CLU_1991266_0_0_0"/>
<reference evidence="2 3" key="2">
    <citation type="journal article" date="2010" name="Stand. Genomic Sci.">
        <title>Complete genome sequence of Desulfohalobium retbaense type strain (HR(100)).</title>
        <authorList>
            <person name="Spring S."/>
            <person name="Nolan M."/>
            <person name="Lapidus A."/>
            <person name="Glavina Del Rio T."/>
            <person name="Copeland A."/>
            <person name="Tice H."/>
            <person name="Cheng J.F."/>
            <person name="Lucas S."/>
            <person name="Land M."/>
            <person name="Chen F."/>
            <person name="Bruce D."/>
            <person name="Goodwin L."/>
            <person name="Pitluck S."/>
            <person name="Ivanova N."/>
            <person name="Mavromatis K."/>
            <person name="Mikhailova N."/>
            <person name="Pati A."/>
            <person name="Chen A."/>
            <person name="Palaniappan K."/>
            <person name="Hauser L."/>
            <person name="Chang Y.J."/>
            <person name="Jeffries C.D."/>
            <person name="Munk C."/>
            <person name="Kiss H."/>
            <person name="Chain P."/>
            <person name="Han C."/>
            <person name="Brettin T."/>
            <person name="Detter J.C."/>
            <person name="Schuler E."/>
            <person name="Goker M."/>
            <person name="Rohde M."/>
            <person name="Bristow J."/>
            <person name="Eisen J.A."/>
            <person name="Markowitz V."/>
            <person name="Hugenholtz P."/>
            <person name="Kyrpides N.C."/>
            <person name="Klenk H.P."/>
        </authorList>
    </citation>
    <scope>NUCLEOTIDE SEQUENCE [LARGE SCALE GENOMIC DNA]</scope>
    <source>
        <strain evidence="3">ATCC 49802 / DSM 20745 / S 6022</strain>
    </source>
</reference>
<reference evidence="3" key="1">
    <citation type="submission" date="2009-11" db="EMBL/GenBank/DDBJ databases">
        <title>The complete chromosome 1 of Sphaerobacter thermophilus DSM 20745.</title>
        <authorList>
            <person name="Lucas S."/>
            <person name="Copeland A."/>
            <person name="Lapidus A."/>
            <person name="Glavina del Rio T."/>
            <person name="Dalin E."/>
            <person name="Tice H."/>
            <person name="Bruce D."/>
            <person name="Goodwin L."/>
            <person name="Pitluck S."/>
            <person name="Kyrpides N."/>
            <person name="Mavromatis K."/>
            <person name="Ivanova N."/>
            <person name="Mikhailova N."/>
            <person name="LaButti K.M."/>
            <person name="Clum A."/>
            <person name="Sun H.I."/>
            <person name="Brettin T."/>
            <person name="Detter J.C."/>
            <person name="Han C."/>
            <person name="Larimer F."/>
            <person name="Land M."/>
            <person name="Hauser L."/>
            <person name="Markowitz V."/>
            <person name="Cheng J.F."/>
            <person name="Hugenholtz P."/>
            <person name="Woyke T."/>
            <person name="Wu D."/>
            <person name="Steenblock K."/>
            <person name="Schneider S."/>
            <person name="Pukall R."/>
            <person name="Goeker M."/>
            <person name="Klenk H.P."/>
            <person name="Eisen J.A."/>
        </authorList>
    </citation>
    <scope>NUCLEOTIDE SEQUENCE [LARGE SCALE GENOMIC DNA]</scope>
    <source>
        <strain evidence="3">ATCC 49802 / DSM 20745 / S 6022</strain>
    </source>
</reference>
<dbReference type="OrthoDB" id="9958401at2"/>
<accession>D1C5E7</accession>
<feature type="region of interest" description="Disordered" evidence="1">
    <location>
        <begin position="83"/>
        <end position="125"/>
    </location>
</feature>
<feature type="region of interest" description="Disordered" evidence="1">
    <location>
        <begin position="1"/>
        <end position="35"/>
    </location>
</feature>